<gene>
    <name evidence="2" type="ORF">R1flu_021517</name>
</gene>
<comment type="caution">
    <text evidence="2">The sequence shown here is derived from an EMBL/GenBank/DDBJ whole genome shotgun (WGS) entry which is preliminary data.</text>
</comment>
<keyword evidence="3" id="KW-1185">Reference proteome</keyword>
<dbReference type="EMBL" id="JBHFFA010000001">
    <property type="protein sequence ID" value="KAL2653389.1"/>
    <property type="molecule type" value="Genomic_DNA"/>
</dbReference>
<name>A0ABD1ZSR5_9MARC</name>
<dbReference type="PANTHER" id="PTHR13366">
    <property type="entry name" value="MALARIA ANTIGEN-RELATED"/>
    <property type="match status" value="1"/>
</dbReference>
<feature type="region of interest" description="Disordered" evidence="1">
    <location>
        <begin position="243"/>
        <end position="268"/>
    </location>
</feature>
<dbReference type="PANTHER" id="PTHR13366:SF0">
    <property type="entry name" value="HEAT REPEAT-CONTAINING PROTEIN 6"/>
    <property type="match status" value="1"/>
</dbReference>
<reference evidence="2 3" key="1">
    <citation type="submission" date="2024-09" db="EMBL/GenBank/DDBJ databases">
        <title>Chromosome-scale assembly of Riccia fluitans.</title>
        <authorList>
            <person name="Paukszto L."/>
            <person name="Sawicki J."/>
            <person name="Karawczyk K."/>
            <person name="Piernik-Szablinska J."/>
            <person name="Szczecinska M."/>
            <person name="Mazdziarz M."/>
        </authorList>
    </citation>
    <scope>NUCLEOTIDE SEQUENCE [LARGE SCALE GENOMIC DNA]</scope>
    <source>
        <strain evidence="2">Rf_01</strain>
        <tissue evidence="2">Aerial parts of the thallus</tissue>
    </source>
</reference>
<evidence type="ECO:0000313" key="2">
    <source>
        <dbReference type="EMBL" id="KAL2653389.1"/>
    </source>
</evidence>
<dbReference type="InterPro" id="IPR016024">
    <property type="entry name" value="ARM-type_fold"/>
</dbReference>
<evidence type="ECO:0000256" key="1">
    <source>
        <dbReference type="SAM" id="MobiDB-lite"/>
    </source>
</evidence>
<feature type="compositionally biased region" description="Basic and acidic residues" evidence="1">
    <location>
        <begin position="253"/>
        <end position="268"/>
    </location>
</feature>
<sequence length="268" mass="28888">MAGGSRQTFSIDTISFCAKVRGAALTCFAGLTSAVFCLLPAEKQHYALSVLIYAARKDDMPAVQSSGCRAIGVVVGFPQVAESEETLERAIEVVLFSTTGPSVLVRVTPSWALANVCDALPSIAERKDGTPIPSSVGFNTALCVQFVLMPLCAIVPRYRKRLVYVLKATDSEHNSELTGFKYLKALTEQRSLFILDLFTARCSSVGSSGMRNVYVDEAGVLGQMAEVSILQMAADSSSKGLLSAYDDNPLPPPKEKCRYGLKQLDDQQ</sequence>
<protein>
    <submittedName>
        <fullName evidence="2">Uncharacterized protein</fullName>
    </submittedName>
</protein>
<dbReference type="InterPro" id="IPR052107">
    <property type="entry name" value="HEAT6"/>
</dbReference>
<dbReference type="Proteomes" id="UP001605036">
    <property type="component" value="Unassembled WGS sequence"/>
</dbReference>
<accession>A0ABD1ZSR5</accession>
<proteinExistence type="predicted"/>
<dbReference type="AlphaFoldDB" id="A0ABD1ZSR5"/>
<organism evidence="2 3">
    <name type="scientific">Riccia fluitans</name>
    <dbReference type="NCBI Taxonomy" id="41844"/>
    <lineage>
        <taxon>Eukaryota</taxon>
        <taxon>Viridiplantae</taxon>
        <taxon>Streptophyta</taxon>
        <taxon>Embryophyta</taxon>
        <taxon>Marchantiophyta</taxon>
        <taxon>Marchantiopsida</taxon>
        <taxon>Marchantiidae</taxon>
        <taxon>Marchantiales</taxon>
        <taxon>Ricciaceae</taxon>
        <taxon>Riccia</taxon>
    </lineage>
</organism>
<dbReference type="SUPFAM" id="SSF48371">
    <property type="entry name" value="ARM repeat"/>
    <property type="match status" value="1"/>
</dbReference>
<evidence type="ECO:0000313" key="3">
    <source>
        <dbReference type="Proteomes" id="UP001605036"/>
    </source>
</evidence>